<dbReference type="Proteomes" id="UP000320806">
    <property type="component" value="Unassembled WGS sequence"/>
</dbReference>
<proteinExistence type="inferred from homology"/>
<feature type="compositionally biased region" description="Polar residues" evidence="6">
    <location>
        <begin position="1"/>
        <end position="10"/>
    </location>
</feature>
<protein>
    <recommendedName>
        <fullName evidence="3 5">Regulatory protein RecX</fullName>
    </recommendedName>
</protein>
<dbReference type="InterPro" id="IPR053926">
    <property type="entry name" value="RecX_HTH_1st"/>
</dbReference>
<dbReference type="GO" id="GO:0005737">
    <property type="term" value="C:cytoplasm"/>
    <property type="evidence" value="ECO:0007669"/>
    <property type="project" value="UniProtKB-SubCell"/>
</dbReference>
<evidence type="ECO:0000313" key="10">
    <source>
        <dbReference type="EMBL" id="TQJ14118.1"/>
    </source>
</evidence>
<comment type="similarity">
    <text evidence="2 5">Belongs to the RecX family.</text>
</comment>
<dbReference type="OrthoDB" id="5244465at2"/>
<comment type="subcellular location">
    <subcellularLocation>
        <location evidence="1 5">Cytoplasm</location>
    </subcellularLocation>
</comment>
<dbReference type="Pfam" id="PF21982">
    <property type="entry name" value="RecX_HTH1"/>
    <property type="match status" value="1"/>
</dbReference>
<evidence type="ECO:0000256" key="2">
    <source>
        <dbReference type="ARBA" id="ARBA00009695"/>
    </source>
</evidence>
<name>A0A542EFM7_9MICO</name>
<dbReference type="InterPro" id="IPR036388">
    <property type="entry name" value="WH-like_DNA-bd_sf"/>
</dbReference>
<comment type="function">
    <text evidence="5">Modulates RecA activity.</text>
</comment>
<dbReference type="RefSeq" id="WP_141928026.1">
    <property type="nucleotide sequence ID" value="NZ_BAABCI010000034.1"/>
</dbReference>
<evidence type="ECO:0000256" key="1">
    <source>
        <dbReference type="ARBA" id="ARBA00004496"/>
    </source>
</evidence>
<dbReference type="Gene3D" id="1.10.10.10">
    <property type="entry name" value="Winged helix-like DNA-binding domain superfamily/Winged helix DNA-binding domain"/>
    <property type="match status" value="3"/>
</dbReference>
<gene>
    <name evidence="5" type="primary">recX</name>
    <name evidence="10" type="ORF">FB459_1565</name>
</gene>
<keyword evidence="11" id="KW-1185">Reference proteome</keyword>
<evidence type="ECO:0000256" key="6">
    <source>
        <dbReference type="SAM" id="MobiDB-lite"/>
    </source>
</evidence>
<evidence type="ECO:0000259" key="8">
    <source>
        <dbReference type="Pfam" id="PF21981"/>
    </source>
</evidence>
<dbReference type="PANTHER" id="PTHR33602">
    <property type="entry name" value="REGULATORY PROTEIN RECX FAMILY PROTEIN"/>
    <property type="match status" value="1"/>
</dbReference>
<dbReference type="PANTHER" id="PTHR33602:SF1">
    <property type="entry name" value="REGULATORY PROTEIN RECX FAMILY PROTEIN"/>
    <property type="match status" value="1"/>
</dbReference>
<dbReference type="InterPro" id="IPR003783">
    <property type="entry name" value="Regulatory_RecX"/>
</dbReference>
<organism evidence="10 11">
    <name type="scientific">Yimella lutea</name>
    <dbReference type="NCBI Taxonomy" id="587872"/>
    <lineage>
        <taxon>Bacteria</taxon>
        <taxon>Bacillati</taxon>
        <taxon>Actinomycetota</taxon>
        <taxon>Actinomycetes</taxon>
        <taxon>Micrococcales</taxon>
        <taxon>Dermacoccaceae</taxon>
        <taxon>Yimella</taxon>
    </lineage>
</organism>
<dbReference type="Pfam" id="PF21981">
    <property type="entry name" value="RecX_HTH3"/>
    <property type="match status" value="1"/>
</dbReference>
<evidence type="ECO:0000256" key="5">
    <source>
        <dbReference type="HAMAP-Rule" id="MF_01114"/>
    </source>
</evidence>
<feature type="domain" description="RecX first three-helical" evidence="9">
    <location>
        <begin position="83"/>
        <end position="122"/>
    </location>
</feature>
<feature type="region of interest" description="Disordered" evidence="6">
    <location>
        <begin position="1"/>
        <end position="83"/>
    </location>
</feature>
<keyword evidence="4 5" id="KW-0963">Cytoplasm</keyword>
<feature type="compositionally biased region" description="Basic residues" evidence="6">
    <location>
        <begin position="45"/>
        <end position="57"/>
    </location>
</feature>
<dbReference type="HAMAP" id="MF_01114">
    <property type="entry name" value="RecX"/>
    <property type="match status" value="1"/>
</dbReference>
<dbReference type="AlphaFoldDB" id="A0A542EFM7"/>
<feature type="domain" description="RecX third three-helical" evidence="8">
    <location>
        <begin position="177"/>
        <end position="223"/>
    </location>
</feature>
<comment type="caution">
    <text evidence="10">The sequence shown here is derived from an EMBL/GenBank/DDBJ whole genome shotgun (WGS) entry which is preliminary data.</text>
</comment>
<dbReference type="InterPro" id="IPR053924">
    <property type="entry name" value="RecX_HTH_2nd"/>
</dbReference>
<dbReference type="EMBL" id="VFMO01000001">
    <property type="protein sequence ID" value="TQJ14118.1"/>
    <property type="molecule type" value="Genomic_DNA"/>
</dbReference>
<sequence length="246" mass="26981">MNPFDRQSSPPDFVDPADSAASVPVEETPWGEASPDDTESPARGPRQRRRGGHRRRGAGGDQERRRPAPAPEQDPDANPYDVAKTIVLRQLTMAPRSRKQLADKLAQRGCDEDIANAVLDRMTEVGLIDDEAYARMLVRSQQAGRGLAKRALAQELRKKGVDDEITRATLDEVDPEEEKERARALVAKKMRSMHGLEATVQTRRLAGMLARKGYSSSISWAVIREAIATTPRSGSGTEGYPSGPAE</sequence>
<dbReference type="InterPro" id="IPR053925">
    <property type="entry name" value="RecX_HTH_3rd"/>
</dbReference>
<evidence type="ECO:0000256" key="4">
    <source>
        <dbReference type="ARBA" id="ARBA00022490"/>
    </source>
</evidence>
<accession>A0A542EFM7</accession>
<evidence type="ECO:0000259" key="7">
    <source>
        <dbReference type="Pfam" id="PF02631"/>
    </source>
</evidence>
<reference evidence="10 11" key="1">
    <citation type="submission" date="2019-06" db="EMBL/GenBank/DDBJ databases">
        <title>Sequencing the genomes of 1000 actinobacteria strains.</title>
        <authorList>
            <person name="Klenk H.-P."/>
        </authorList>
    </citation>
    <scope>NUCLEOTIDE SEQUENCE [LARGE SCALE GENOMIC DNA]</scope>
    <source>
        <strain evidence="10 11">DSM 19828</strain>
    </source>
</reference>
<dbReference type="Pfam" id="PF02631">
    <property type="entry name" value="RecX_HTH2"/>
    <property type="match status" value="1"/>
</dbReference>
<evidence type="ECO:0000256" key="3">
    <source>
        <dbReference type="ARBA" id="ARBA00018111"/>
    </source>
</evidence>
<feature type="domain" description="RecX second three-helical" evidence="7">
    <location>
        <begin position="129"/>
        <end position="170"/>
    </location>
</feature>
<dbReference type="GO" id="GO:0006282">
    <property type="term" value="P:regulation of DNA repair"/>
    <property type="evidence" value="ECO:0007669"/>
    <property type="project" value="UniProtKB-UniRule"/>
</dbReference>
<evidence type="ECO:0000259" key="9">
    <source>
        <dbReference type="Pfam" id="PF21982"/>
    </source>
</evidence>
<evidence type="ECO:0000313" key="11">
    <source>
        <dbReference type="Proteomes" id="UP000320806"/>
    </source>
</evidence>